<name>A0ABM0WAH6_CAMSA</name>
<dbReference type="InterPro" id="IPR006652">
    <property type="entry name" value="Kelch_1"/>
</dbReference>
<dbReference type="GeneID" id="104748095"/>
<organism evidence="2 3">
    <name type="scientific">Camelina sativa</name>
    <name type="common">False flax</name>
    <name type="synonym">Myagrum sativum</name>
    <dbReference type="NCBI Taxonomy" id="90675"/>
    <lineage>
        <taxon>Eukaryota</taxon>
        <taxon>Viridiplantae</taxon>
        <taxon>Streptophyta</taxon>
        <taxon>Embryophyta</taxon>
        <taxon>Tracheophyta</taxon>
        <taxon>Spermatophyta</taxon>
        <taxon>Magnoliopsida</taxon>
        <taxon>eudicotyledons</taxon>
        <taxon>Gunneridae</taxon>
        <taxon>Pentapetalae</taxon>
        <taxon>rosids</taxon>
        <taxon>malvids</taxon>
        <taxon>Brassicales</taxon>
        <taxon>Brassicaceae</taxon>
        <taxon>Camelineae</taxon>
        <taxon>Camelina</taxon>
    </lineage>
</organism>
<gene>
    <name evidence="3" type="primary">LOC104748095</name>
</gene>
<feature type="domain" description="F-box" evidence="1">
    <location>
        <begin position="6"/>
        <end position="52"/>
    </location>
</feature>
<keyword evidence="2" id="KW-1185">Reference proteome</keyword>
<dbReference type="InterPro" id="IPR001810">
    <property type="entry name" value="F-box_dom"/>
</dbReference>
<evidence type="ECO:0000313" key="3">
    <source>
        <dbReference type="RefSeq" id="XP_010468087.1"/>
    </source>
</evidence>
<dbReference type="PANTHER" id="PTHR24414:SF202">
    <property type="entry name" value="F-BOX DOMAIN-CONTAINING PROTEIN"/>
    <property type="match status" value="1"/>
</dbReference>
<dbReference type="InterPro" id="IPR057499">
    <property type="entry name" value="Kelch_FKB95"/>
</dbReference>
<accession>A0ABM0WAH6</accession>
<dbReference type="SUPFAM" id="SSF117281">
    <property type="entry name" value="Kelch motif"/>
    <property type="match status" value="1"/>
</dbReference>
<dbReference type="Pfam" id="PF25210">
    <property type="entry name" value="Kelch_FKB95"/>
    <property type="match status" value="1"/>
</dbReference>
<dbReference type="Pfam" id="PF00646">
    <property type="entry name" value="F-box"/>
    <property type="match status" value="1"/>
</dbReference>
<proteinExistence type="predicted"/>
<evidence type="ECO:0000313" key="2">
    <source>
        <dbReference type="Proteomes" id="UP000694864"/>
    </source>
</evidence>
<dbReference type="RefSeq" id="XP_010468087.1">
    <property type="nucleotide sequence ID" value="XM_010469785.1"/>
</dbReference>
<reference evidence="3" key="2">
    <citation type="submission" date="2025-08" db="UniProtKB">
        <authorList>
            <consortium name="RefSeq"/>
        </authorList>
    </citation>
    <scope>IDENTIFICATION</scope>
    <source>
        <tissue evidence="3">Leaf</tissue>
    </source>
</reference>
<dbReference type="CDD" id="cd22152">
    <property type="entry name" value="F-box_AtAFR-like"/>
    <property type="match status" value="1"/>
</dbReference>
<reference evidence="2" key="1">
    <citation type="journal article" date="2014" name="Nat. Commun.">
        <title>The emerging biofuel crop Camelina sativa retains a highly undifferentiated hexaploid genome structure.</title>
        <authorList>
            <person name="Kagale S."/>
            <person name="Koh C."/>
            <person name="Nixon J."/>
            <person name="Bollina V."/>
            <person name="Clarke W.E."/>
            <person name="Tuteja R."/>
            <person name="Spillane C."/>
            <person name="Robinson S.J."/>
            <person name="Links M.G."/>
            <person name="Clarke C."/>
            <person name="Higgins E.E."/>
            <person name="Huebert T."/>
            <person name="Sharpe A.G."/>
            <person name="Parkin I.A."/>
        </authorList>
    </citation>
    <scope>NUCLEOTIDE SEQUENCE [LARGE SCALE GENOMIC DNA]</scope>
    <source>
        <strain evidence="2">cv. DH55</strain>
    </source>
</reference>
<dbReference type="Proteomes" id="UP000694864">
    <property type="component" value="Chromosome 15"/>
</dbReference>
<dbReference type="SMART" id="SM00612">
    <property type="entry name" value="Kelch"/>
    <property type="match status" value="2"/>
</dbReference>
<protein>
    <submittedName>
        <fullName evidence="3">F-box/kelch-repeat protein At4g23580-like</fullName>
    </submittedName>
</protein>
<dbReference type="InterPro" id="IPR050354">
    <property type="entry name" value="F-box/kelch-repeat_ARATH"/>
</dbReference>
<dbReference type="Gene3D" id="2.120.10.80">
    <property type="entry name" value="Kelch-type beta propeller"/>
    <property type="match status" value="1"/>
</dbReference>
<dbReference type="PROSITE" id="PS50181">
    <property type="entry name" value="FBOX"/>
    <property type="match status" value="1"/>
</dbReference>
<evidence type="ECO:0000259" key="1">
    <source>
        <dbReference type="PROSITE" id="PS50181"/>
    </source>
</evidence>
<dbReference type="SMART" id="SM00256">
    <property type="entry name" value="FBOX"/>
    <property type="match status" value="1"/>
</dbReference>
<dbReference type="PANTHER" id="PTHR24414">
    <property type="entry name" value="F-BOX/KELCH-REPEAT PROTEIN SKIP4"/>
    <property type="match status" value="1"/>
</dbReference>
<dbReference type="InterPro" id="IPR015915">
    <property type="entry name" value="Kelch-typ_b-propeller"/>
</dbReference>
<sequence length="358" mass="40285">MNGEVPMTLMMLPNDLVLNCLARVSRLYYPILSLVSHRFRSILASTELYQIRSLLGQTESCLYIPNSSKKVLIPVTSPNSPSTYHSDFARVGSNIYAIGGFIKDDNASSSASIMVMDCRSHTWHEAPSMRVARESPSACVLDGKIYVIGGSNVLDTTHWVEVFDTVHKTWEFGSSSSPGEKICSGFRYQSVGYDGNVYVKCFERPDVTYKLNKGKWRAADFAINRGWWCSSSDNPSSYCVIENVLYCYSDGMINWYNPDQKCWTSLKGLNELKNTLISLDYRYVDAKVADYGGKLAVSWKENVSINEYHLHGKVVYCGVIVLEKHHGNIWGTLEWYDAVYATTEPDVYDVAHVLAVTL</sequence>